<reference evidence="1" key="2">
    <citation type="journal article" date="2022" name="New Phytol.">
        <title>Evolutionary transition to the ectomycorrhizal habit in the genomes of a hyperdiverse lineage of mushroom-forming fungi.</title>
        <authorList>
            <person name="Looney B."/>
            <person name="Miyauchi S."/>
            <person name="Morin E."/>
            <person name="Drula E."/>
            <person name="Courty P.E."/>
            <person name="Kohler A."/>
            <person name="Kuo A."/>
            <person name="LaButti K."/>
            <person name="Pangilinan J."/>
            <person name="Lipzen A."/>
            <person name="Riley R."/>
            <person name="Andreopoulos W."/>
            <person name="He G."/>
            <person name="Johnson J."/>
            <person name="Nolan M."/>
            <person name="Tritt A."/>
            <person name="Barry K.W."/>
            <person name="Grigoriev I.V."/>
            <person name="Nagy L.G."/>
            <person name="Hibbett D."/>
            <person name="Henrissat B."/>
            <person name="Matheny P.B."/>
            <person name="Labbe J."/>
            <person name="Martin F.M."/>
        </authorList>
    </citation>
    <scope>NUCLEOTIDE SEQUENCE</scope>
    <source>
        <strain evidence="1">FP105234-sp</strain>
    </source>
</reference>
<name>A0ACB8R8P1_9AGAM</name>
<evidence type="ECO:0000313" key="1">
    <source>
        <dbReference type="EMBL" id="KAI0039996.1"/>
    </source>
</evidence>
<comment type="caution">
    <text evidence="1">The sequence shown here is derived from an EMBL/GenBank/DDBJ whole genome shotgun (WGS) entry which is preliminary data.</text>
</comment>
<protein>
    <submittedName>
        <fullName evidence="1">Uncharacterized protein</fullName>
    </submittedName>
</protein>
<reference evidence="1" key="1">
    <citation type="submission" date="2021-02" db="EMBL/GenBank/DDBJ databases">
        <authorList>
            <consortium name="DOE Joint Genome Institute"/>
            <person name="Ahrendt S."/>
            <person name="Looney B.P."/>
            <person name="Miyauchi S."/>
            <person name="Morin E."/>
            <person name="Drula E."/>
            <person name="Courty P.E."/>
            <person name="Chicoki N."/>
            <person name="Fauchery L."/>
            <person name="Kohler A."/>
            <person name="Kuo A."/>
            <person name="Labutti K."/>
            <person name="Pangilinan J."/>
            <person name="Lipzen A."/>
            <person name="Riley R."/>
            <person name="Andreopoulos W."/>
            <person name="He G."/>
            <person name="Johnson J."/>
            <person name="Barry K.W."/>
            <person name="Grigoriev I.V."/>
            <person name="Nagy L."/>
            <person name="Hibbett D."/>
            <person name="Henrissat B."/>
            <person name="Matheny P.B."/>
            <person name="Labbe J."/>
            <person name="Martin F."/>
        </authorList>
    </citation>
    <scope>NUCLEOTIDE SEQUENCE</scope>
    <source>
        <strain evidence="1">FP105234-sp</strain>
    </source>
</reference>
<sequence>MDASAPLPLTRHMNFVVCKAAKPSQSTSHHTAEALSSLQEPAAENLRQNAGELPSEQTAEDEDPVAESHEHYIADMIADLPRRKRRCTNKSGKKNRVALLTDWMAVRDVFMDELI</sequence>
<keyword evidence="2" id="KW-1185">Reference proteome</keyword>
<proteinExistence type="predicted"/>
<organism evidence="1 2">
    <name type="scientific">Auriscalpium vulgare</name>
    <dbReference type="NCBI Taxonomy" id="40419"/>
    <lineage>
        <taxon>Eukaryota</taxon>
        <taxon>Fungi</taxon>
        <taxon>Dikarya</taxon>
        <taxon>Basidiomycota</taxon>
        <taxon>Agaricomycotina</taxon>
        <taxon>Agaricomycetes</taxon>
        <taxon>Russulales</taxon>
        <taxon>Auriscalpiaceae</taxon>
        <taxon>Auriscalpium</taxon>
    </lineage>
</organism>
<dbReference type="Proteomes" id="UP000814033">
    <property type="component" value="Unassembled WGS sequence"/>
</dbReference>
<dbReference type="EMBL" id="MU276239">
    <property type="protein sequence ID" value="KAI0039996.1"/>
    <property type="molecule type" value="Genomic_DNA"/>
</dbReference>
<evidence type="ECO:0000313" key="2">
    <source>
        <dbReference type="Proteomes" id="UP000814033"/>
    </source>
</evidence>
<gene>
    <name evidence="1" type="ORF">FA95DRAFT_1612139</name>
</gene>
<accession>A0ACB8R8P1</accession>